<reference evidence="15 16" key="2">
    <citation type="submission" date="2014-05" db="EMBL/GenBank/DDBJ databases">
        <title>Genome sequence of the 3-chlorobenzoate degrading bacterium Pseudomonas knackmussii B13 shows multiple evidence for horizontal gene transfer.</title>
        <authorList>
            <person name="Miyazaki R."/>
            <person name="Bertelli C."/>
            <person name="Falquet L."/>
            <person name="Robinson-Rechavi M."/>
            <person name="Gharib W."/>
            <person name="Roy S."/>
            <person name="Van der Meer J.R."/>
        </authorList>
    </citation>
    <scope>NUCLEOTIDE SEQUENCE [LARGE SCALE GENOMIC DNA]</scope>
    <source>
        <strain evidence="15 16">B13</strain>
    </source>
</reference>
<dbReference type="PANTHER" id="PTHR32089:SF120">
    <property type="entry name" value="METHYL-ACCEPTING CHEMOTAXIS PROTEIN TLPQ"/>
    <property type="match status" value="1"/>
</dbReference>
<evidence type="ECO:0000256" key="5">
    <source>
        <dbReference type="ARBA" id="ARBA00022692"/>
    </source>
</evidence>
<dbReference type="KEGG" id="pkc:PKB_2671"/>
<dbReference type="OrthoDB" id="2489132at2"/>
<evidence type="ECO:0000256" key="1">
    <source>
        <dbReference type="ARBA" id="ARBA00004651"/>
    </source>
</evidence>
<sequence length="710" mass="75498">MRSIQSTLQGRITWLAGLCLLGVAASLIGLSLYQARQDSQVIKDDSGKLFAESARASLQTQGQVQALQLQRQLQDKLLLGEGLSRTLQALRDQNHQGNLGAEALRRKLVAEMGGTLAEHAELLGLFVVFAADGLDGNDAAFKAREDLGSNENGRYTLYLLRSDGKQQNVIGTELVLADTTPGPSGQPYNAFFTCSRDSLKPCVLDPYFDDASGQRRLVTSITLPVLENGKFVAVVGFDIDLAALQQNSVEGSRQLFDGQGRIRILSPNGLLASDSANADGLGKPFKDPALPQALGDMAQGRSLTYDEGADVSVLSSLVPLPGAHPWGILLSVPKQVLLAPAQSLKNTLDAQRTHSTWLEIGLGVLVGVFGLFLVALTARGISRPILGLARMLEDIADGEGDLTRRLDYPRGDELGRLARAFNRFLDKLQPSIAAVQAASGEARSGADRSASIARQTSDGIQQQFREIDMVATALQEMSATANASAQSAASAAGAASEAERASQEGYATIEATSAGIDALAGDMNQAMEELQNLSRSNDQIGAILEVIQSIAAQTNLLALNAAIEAARAGESGRGFAVVADEVRGLAKRTQDSVEEIRVVIENLQARSLSVAGAMHSSYRQAQDNVQQARQAIDALQRITGAVNLISDMNLQIASAAEEQSSVAEEIGRNIGAIRDVTQALSDQAEASARISQQLNQSAEQQHRLVQQFKA</sequence>
<dbReference type="EMBL" id="HG322950">
    <property type="protein sequence ID" value="CDF84018.1"/>
    <property type="molecule type" value="Genomic_DNA"/>
</dbReference>
<dbReference type="HOGENOM" id="CLU_000445_107_19_6"/>
<evidence type="ECO:0000256" key="9">
    <source>
        <dbReference type="ARBA" id="ARBA00029447"/>
    </source>
</evidence>
<evidence type="ECO:0000313" key="15">
    <source>
        <dbReference type="EMBL" id="CDF84018.1"/>
    </source>
</evidence>
<evidence type="ECO:0000256" key="3">
    <source>
        <dbReference type="ARBA" id="ARBA00022481"/>
    </source>
</evidence>
<keyword evidence="16" id="KW-1185">Reference proteome</keyword>
<dbReference type="Pfam" id="PF00672">
    <property type="entry name" value="HAMP"/>
    <property type="match status" value="1"/>
</dbReference>
<dbReference type="SMART" id="SM00304">
    <property type="entry name" value="HAMP"/>
    <property type="match status" value="1"/>
</dbReference>
<evidence type="ECO:0000256" key="10">
    <source>
        <dbReference type="PROSITE-ProRule" id="PRU00284"/>
    </source>
</evidence>
<dbReference type="Pfam" id="PF00015">
    <property type="entry name" value="MCPsignal"/>
    <property type="match status" value="1"/>
</dbReference>
<feature type="coiled-coil region" evidence="11">
    <location>
        <begin position="586"/>
        <end position="638"/>
    </location>
</feature>
<dbReference type="SUPFAM" id="SSF58104">
    <property type="entry name" value="Methyl-accepting chemotaxis protein (MCP) signaling domain"/>
    <property type="match status" value="1"/>
</dbReference>
<dbReference type="CDD" id="cd06225">
    <property type="entry name" value="HAMP"/>
    <property type="match status" value="1"/>
</dbReference>
<dbReference type="GO" id="GO:0006935">
    <property type="term" value="P:chemotaxis"/>
    <property type="evidence" value="ECO:0007669"/>
    <property type="project" value="UniProtKB-KW"/>
</dbReference>
<dbReference type="PATRIC" id="fig|1301098.3.peg.2678"/>
<dbReference type="PANTHER" id="PTHR32089">
    <property type="entry name" value="METHYL-ACCEPTING CHEMOTAXIS PROTEIN MCPB"/>
    <property type="match status" value="1"/>
</dbReference>
<evidence type="ECO:0000259" key="14">
    <source>
        <dbReference type="PROSITE" id="PS50885"/>
    </source>
</evidence>
<keyword evidence="4" id="KW-0145">Chemotaxis</keyword>
<dbReference type="InterPro" id="IPR003660">
    <property type="entry name" value="HAMP_dom"/>
</dbReference>
<evidence type="ECO:0000256" key="11">
    <source>
        <dbReference type="SAM" id="Coils"/>
    </source>
</evidence>
<dbReference type="CDD" id="cd12913">
    <property type="entry name" value="PDC1_MCP_like"/>
    <property type="match status" value="1"/>
</dbReference>
<keyword evidence="7 12" id="KW-0472">Membrane</keyword>
<dbReference type="Gene3D" id="1.10.287.950">
    <property type="entry name" value="Methyl-accepting chemotaxis protein"/>
    <property type="match status" value="1"/>
</dbReference>
<evidence type="ECO:0000313" key="16">
    <source>
        <dbReference type="Proteomes" id="UP000025241"/>
    </source>
</evidence>
<dbReference type="FunFam" id="1.10.287.950:FF:000001">
    <property type="entry name" value="Methyl-accepting chemotaxis sensory transducer"/>
    <property type="match status" value="1"/>
</dbReference>
<dbReference type="eggNOG" id="COG0840">
    <property type="taxonomic scope" value="Bacteria"/>
</dbReference>
<dbReference type="GO" id="GO:0007165">
    <property type="term" value="P:signal transduction"/>
    <property type="evidence" value="ECO:0007669"/>
    <property type="project" value="UniProtKB-KW"/>
</dbReference>
<dbReference type="CDD" id="cd11386">
    <property type="entry name" value="MCP_signal"/>
    <property type="match status" value="1"/>
</dbReference>
<dbReference type="PROSITE" id="PS50111">
    <property type="entry name" value="CHEMOTAXIS_TRANSDUC_2"/>
    <property type="match status" value="1"/>
</dbReference>
<keyword evidence="11" id="KW-0175">Coiled coil</keyword>
<dbReference type="SMART" id="SM00283">
    <property type="entry name" value="MA"/>
    <property type="match status" value="1"/>
</dbReference>
<dbReference type="GO" id="GO:0005886">
    <property type="term" value="C:plasma membrane"/>
    <property type="evidence" value="ECO:0007669"/>
    <property type="project" value="UniProtKB-SubCell"/>
</dbReference>
<evidence type="ECO:0000256" key="7">
    <source>
        <dbReference type="ARBA" id="ARBA00023136"/>
    </source>
</evidence>
<feature type="domain" description="HAMP" evidence="14">
    <location>
        <begin position="379"/>
        <end position="433"/>
    </location>
</feature>
<dbReference type="Proteomes" id="UP000025241">
    <property type="component" value="Chromosome I"/>
</dbReference>
<keyword evidence="2" id="KW-1003">Cell membrane</keyword>
<evidence type="ECO:0000256" key="2">
    <source>
        <dbReference type="ARBA" id="ARBA00022475"/>
    </source>
</evidence>
<evidence type="ECO:0000256" key="8">
    <source>
        <dbReference type="ARBA" id="ARBA00023224"/>
    </source>
</evidence>
<proteinExistence type="inferred from homology"/>
<evidence type="ECO:0000256" key="12">
    <source>
        <dbReference type="SAM" id="Phobius"/>
    </source>
</evidence>
<protein>
    <submittedName>
        <fullName evidence="15">Methyl-accepting chemotaxis protein mcpC</fullName>
    </submittedName>
</protein>
<accession>A0A024HHT4</accession>
<evidence type="ECO:0000259" key="13">
    <source>
        <dbReference type="PROSITE" id="PS50111"/>
    </source>
</evidence>
<feature type="transmembrane region" description="Helical" evidence="12">
    <location>
        <begin position="12"/>
        <end position="33"/>
    </location>
</feature>
<dbReference type="STRING" id="1301098.PKB_2671"/>
<name>A0A024HHT4_PSEKB</name>
<keyword evidence="5 12" id="KW-0812">Transmembrane</keyword>
<evidence type="ECO:0000256" key="6">
    <source>
        <dbReference type="ARBA" id="ARBA00022989"/>
    </source>
</evidence>
<organism evidence="15 16">
    <name type="scientific">Pseudomonas knackmussii (strain DSM 6978 / CCUG 54928 / LMG 23759 / B13)</name>
    <dbReference type="NCBI Taxonomy" id="1301098"/>
    <lineage>
        <taxon>Bacteria</taxon>
        <taxon>Pseudomonadati</taxon>
        <taxon>Pseudomonadota</taxon>
        <taxon>Gammaproteobacteria</taxon>
        <taxon>Pseudomonadales</taxon>
        <taxon>Pseudomonadaceae</taxon>
        <taxon>Pseudomonas</taxon>
    </lineage>
</organism>
<gene>
    <name evidence="15" type="ORF">PKB_2671</name>
</gene>
<comment type="similarity">
    <text evidence="9">Belongs to the methyl-accepting chemotaxis (MCP) protein family.</text>
</comment>
<dbReference type="InterPro" id="IPR004089">
    <property type="entry name" value="MCPsignal_dom"/>
</dbReference>
<feature type="transmembrane region" description="Helical" evidence="12">
    <location>
        <begin position="360"/>
        <end position="381"/>
    </location>
</feature>
<evidence type="ECO:0000256" key="4">
    <source>
        <dbReference type="ARBA" id="ARBA00022500"/>
    </source>
</evidence>
<keyword evidence="8 10" id="KW-0807">Transducer</keyword>
<keyword evidence="3" id="KW-0488">Methylation</keyword>
<reference evidence="15 16" key="1">
    <citation type="submission" date="2013-03" db="EMBL/GenBank/DDBJ databases">
        <authorList>
            <person name="Linke B."/>
        </authorList>
    </citation>
    <scope>NUCLEOTIDE SEQUENCE [LARGE SCALE GENOMIC DNA]</scope>
    <source>
        <strain evidence="15 16">B13</strain>
    </source>
</reference>
<keyword evidence="6 12" id="KW-1133">Transmembrane helix</keyword>
<feature type="domain" description="Methyl-accepting transducer" evidence="13">
    <location>
        <begin position="438"/>
        <end position="674"/>
    </location>
</feature>
<dbReference type="Gene3D" id="3.30.450.20">
    <property type="entry name" value="PAS domain"/>
    <property type="match status" value="1"/>
</dbReference>
<dbReference type="PROSITE" id="PS50885">
    <property type="entry name" value="HAMP"/>
    <property type="match status" value="1"/>
</dbReference>
<dbReference type="AlphaFoldDB" id="A0A024HHT4"/>
<comment type="subcellular location">
    <subcellularLocation>
        <location evidence="1">Cell membrane</location>
        <topology evidence="1">Multi-pass membrane protein</topology>
    </subcellularLocation>
</comment>